<dbReference type="EMBL" id="CAXDID020000001">
    <property type="protein sequence ID" value="CAL5970120.1"/>
    <property type="molecule type" value="Genomic_DNA"/>
</dbReference>
<keyword evidence="2" id="KW-1185">Reference proteome</keyword>
<sequence>MFTLLIQTLNELDRLEKQVLINCFDQQADVNIFADSSDIYLTINAIPSDCQMPYGVLVSVQLNSLGGYEPQVYLEDFEYGQTQLIIVKCDNPSCANLKTSSAGVIVMESKTEVTYIPAGSVQISRGRSSNCFNDNDSYVELYQGSIVAVLYPTFRCINTITTTQGQQLILNTPLKAKVYITYTDNSITIHDQLIITVEHPIFVPSSEFSSDSVPVKVRLAHPDISQYFEQKITNGTITKDMVTFQFQFYFTTGQEITKISQTTVNYYELLGIQDAFESIQLIFLSNGFAVKKQTSQNAAAGNAYLASLGVDSYQIEYTFVTYDVEKTNEFRFRLIAQGLSNGQFNDQSIINNCNLRFPNQGCDELMKKLQSWDLSELTPSITQFFYAGNQLVTNYSKFVNEFLDSCFSTGHLDNDNLTEVLTRDGQLDVLTAKLTWQLMMDVVFLSIISTQQICNICRFPVSLQFKPNFLQILAQNKEKLALFRIIIMKLKFLQNTQNFSFFHHKNTFSSIIIIFQTQQFHFKVFQVSINMRILIVIFIVNQRWNKIQYDVTIYTKSIIIDHLHHIFGMSQKCKK</sequence>
<reference evidence="1 2" key="1">
    <citation type="submission" date="2024-07" db="EMBL/GenBank/DDBJ databases">
        <authorList>
            <person name="Akdeniz Z."/>
        </authorList>
    </citation>
    <scope>NUCLEOTIDE SEQUENCE [LARGE SCALE GENOMIC DNA]</scope>
</reference>
<evidence type="ECO:0000313" key="2">
    <source>
        <dbReference type="Proteomes" id="UP001642409"/>
    </source>
</evidence>
<dbReference type="Proteomes" id="UP001642409">
    <property type="component" value="Unassembled WGS sequence"/>
</dbReference>
<protein>
    <submittedName>
        <fullName evidence="1">Uncharacterized protein</fullName>
    </submittedName>
</protein>
<gene>
    <name evidence="1" type="ORF">HINF_LOCUS60</name>
</gene>
<accession>A0ABP1GD92</accession>
<comment type="caution">
    <text evidence="1">The sequence shown here is derived from an EMBL/GenBank/DDBJ whole genome shotgun (WGS) entry which is preliminary data.</text>
</comment>
<evidence type="ECO:0000313" key="1">
    <source>
        <dbReference type="EMBL" id="CAL5970120.1"/>
    </source>
</evidence>
<proteinExistence type="predicted"/>
<organism evidence="1 2">
    <name type="scientific">Hexamita inflata</name>
    <dbReference type="NCBI Taxonomy" id="28002"/>
    <lineage>
        <taxon>Eukaryota</taxon>
        <taxon>Metamonada</taxon>
        <taxon>Diplomonadida</taxon>
        <taxon>Hexamitidae</taxon>
        <taxon>Hexamitinae</taxon>
        <taxon>Hexamita</taxon>
    </lineage>
</organism>
<name>A0ABP1GD92_9EUKA</name>